<proteinExistence type="inferred from homology"/>
<comment type="similarity">
    <text evidence="1">Belongs to the cytochrome P450 family.</text>
</comment>
<accession>W8FLK3</accession>
<dbReference type="SUPFAM" id="SSF48264">
    <property type="entry name" value="Cytochrome P450"/>
    <property type="match status" value="1"/>
</dbReference>
<evidence type="ECO:0000313" key="3">
    <source>
        <dbReference type="EMBL" id="AHK06538.1"/>
    </source>
</evidence>
<evidence type="ECO:0000256" key="1">
    <source>
        <dbReference type="ARBA" id="ARBA00010617"/>
    </source>
</evidence>
<keyword evidence="2" id="KW-0560">Oxidoreductase</keyword>
<evidence type="ECO:0000256" key="2">
    <source>
        <dbReference type="ARBA" id="ARBA00023002"/>
    </source>
</evidence>
<dbReference type="EMBL" id="KF882604">
    <property type="protein sequence ID" value="AHK06538.1"/>
    <property type="molecule type" value="Genomic_DNA"/>
</dbReference>
<reference evidence="3" key="1">
    <citation type="submission" date="2013-11" db="EMBL/GenBank/DDBJ databases">
        <title>Study of Puccinia horiana genome and resistance mechanism for Chrysanthemum White Rust.</title>
        <authorList>
            <person name="Kim J.-G."/>
            <person name="Lee D.-J."/>
            <person name="Kim C."/>
            <person name="Baek J.H."/>
        </authorList>
    </citation>
    <scope>NUCLEOTIDE SEQUENCE</scope>
    <source>
        <strain evidence="3">BY2013C01</strain>
    </source>
</reference>
<name>W8FLK3_9BASI</name>
<dbReference type="InterPro" id="IPR001128">
    <property type="entry name" value="Cyt_P450"/>
</dbReference>
<dbReference type="InterPro" id="IPR050121">
    <property type="entry name" value="Cytochrome_P450_monoxygenase"/>
</dbReference>
<dbReference type="InterPro" id="IPR036396">
    <property type="entry name" value="Cyt_P450_sf"/>
</dbReference>
<dbReference type="GO" id="GO:0005506">
    <property type="term" value="F:iron ion binding"/>
    <property type="evidence" value="ECO:0007669"/>
    <property type="project" value="InterPro"/>
</dbReference>
<dbReference type="Pfam" id="PF00067">
    <property type="entry name" value="p450"/>
    <property type="match status" value="1"/>
</dbReference>
<dbReference type="GO" id="GO:0004497">
    <property type="term" value="F:monooxygenase activity"/>
    <property type="evidence" value="ECO:0007669"/>
    <property type="project" value="InterPro"/>
</dbReference>
<dbReference type="GO" id="GO:0016705">
    <property type="term" value="F:oxidoreductase activity, acting on paired donors, with incorporation or reduction of molecular oxygen"/>
    <property type="evidence" value="ECO:0007669"/>
    <property type="project" value="InterPro"/>
</dbReference>
<sequence length="324" mass="36210">MLGPAGSWFGKLTGLGTHIVVLADGQQLVEPPNVDLCLHSSEDSAERQAEKTNVPVLFLRLLNFPSSVHHILVCSLSYKGIIPNGQLALTTGPVFKHHRRAIAHSMSSSHLSQVTPKITNSVIELIQLWKKRSQILDESGEKYFKAAQDLRLSTMDTISDIIFGKPFGVMSGRLSHLENSNGALSADSRPQFPKLARALNVIVREVAGCYVSPSKPLFWLYQRVFNGEWRRAKSTVFGYLKKEIQKERATLFEEQIFGGVDAKDPDNVDSILSLLVKDEHLSNLRGEKPLSTDEITQELLVYWVAGHEKSVTSTKRYNIDFENN</sequence>
<dbReference type="AlphaFoldDB" id="W8FLK3"/>
<organism evidence="3">
    <name type="scientific">Puccinia horiana</name>
    <dbReference type="NCBI Taxonomy" id="331382"/>
    <lineage>
        <taxon>Eukaryota</taxon>
        <taxon>Fungi</taxon>
        <taxon>Dikarya</taxon>
        <taxon>Basidiomycota</taxon>
        <taxon>Pucciniomycotina</taxon>
        <taxon>Pucciniomycetes</taxon>
        <taxon>Pucciniales</taxon>
        <taxon>Pucciniaceae</taxon>
        <taxon>Puccinia</taxon>
    </lineage>
</organism>
<dbReference type="Gene3D" id="1.10.630.10">
    <property type="entry name" value="Cytochrome P450"/>
    <property type="match status" value="1"/>
</dbReference>
<protein>
    <submittedName>
        <fullName evidence="3">Putative cytochrome P450</fullName>
    </submittedName>
</protein>
<dbReference type="PANTHER" id="PTHR24305">
    <property type="entry name" value="CYTOCHROME P450"/>
    <property type="match status" value="1"/>
</dbReference>
<dbReference type="GO" id="GO:0020037">
    <property type="term" value="F:heme binding"/>
    <property type="evidence" value="ECO:0007669"/>
    <property type="project" value="InterPro"/>
</dbReference>
<dbReference type="PANTHER" id="PTHR24305:SF166">
    <property type="entry name" value="CYTOCHROME P450 12A4, MITOCHONDRIAL-RELATED"/>
    <property type="match status" value="1"/>
</dbReference>